<feature type="compositionally biased region" description="Low complexity" evidence="3">
    <location>
        <begin position="136"/>
        <end position="152"/>
    </location>
</feature>
<feature type="region of interest" description="Disordered" evidence="3">
    <location>
        <begin position="563"/>
        <end position="808"/>
    </location>
</feature>
<evidence type="ECO:0000256" key="2">
    <source>
        <dbReference type="PROSITE-ProRule" id="PRU00117"/>
    </source>
</evidence>
<dbReference type="InterPro" id="IPR004087">
    <property type="entry name" value="KH_dom"/>
</dbReference>
<keyword evidence="2" id="KW-0694">RNA-binding</keyword>
<dbReference type="PANTHER" id="PTHR10288">
    <property type="entry name" value="KH DOMAIN CONTAINING RNA BINDING PROTEIN"/>
    <property type="match status" value="1"/>
</dbReference>
<feature type="compositionally biased region" description="Low complexity" evidence="3">
    <location>
        <begin position="749"/>
        <end position="767"/>
    </location>
</feature>
<feature type="compositionally biased region" description="Polar residues" evidence="3">
    <location>
        <begin position="684"/>
        <end position="710"/>
    </location>
</feature>
<dbReference type="PROSITE" id="PS50084">
    <property type="entry name" value="KH_TYPE_1"/>
    <property type="match status" value="2"/>
</dbReference>
<reference evidence="5 6" key="1">
    <citation type="journal article" date="2019" name="Genome Biol. Evol.">
        <title>Insights into the evolution of the New World diploid cottons (Gossypium, subgenus Houzingenia) based on genome sequencing.</title>
        <authorList>
            <person name="Grover C.E."/>
            <person name="Arick M.A. 2nd"/>
            <person name="Thrash A."/>
            <person name="Conover J.L."/>
            <person name="Sanders W.S."/>
            <person name="Peterson D.G."/>
            <person name="Frelichowski J.E."/>
            <person name="Scheffler J.A."/>
            <person name="Scheffler B.E."/>
            <person name="Wendel J.F."/>
        </authorList>
    </citation>
    <scope>NUCLEOTIDE SEQUENCE [LARGE SCALE GENOMIC DNA]</scope>
    <source>
        <strain evidence="5">6</strain>
        <tissue evidence="5">Leaf</tissue>
    </source>
</reference>
<proteinExistence type="predicted"/>
<dbReference type="Pfam" id="PF00013">
    <property type="entry name" value="KH_1"/>
    <property type="match status" value="2"/>
</dbReference>
<keyword evidence="1" id="KW-0677">Repeat</keyword>
<feature type="region of interest" description="Disordered" evidence="3">
    <location>
        <begin position="462"/>
        <end position="545"/>
    </location>
</feature>
<evidence type="ECO:0000256" key="3">
    <source>
        <dbReference type="SAM" id="MobiDB-lite"/>
    </source>
</evidence>
<evidence type="ECO:0000259" key="4">
    <source>
        <dbReference type="SMART" id="SM00322"/>
    </source>
</evidence>
<feature type="domain" description="K Homology" evidence="4">
    <location>
        <begin position="322"/>
        <end position="396"/>
    </location>
</feature>
<sequence length="863" mass="92380">MAEEEVVAASPGLVPSDHKRKLEDIEPQAPPVEMPLNSAVDPDATASDSSFDSSEAKRPRLVDEKTDGLVESFYLIKQLVRNTDDVQKFTVLVTEFTLSANLHASENGFKAEQSDEPVKEEEEAFLQNEVTKQAEDGTAQAEEAQETAEPQQVEGTTKETEQQSTDNHATTDAELGKDEKFEADGGQEPGKVENFGADGSQEPPTKEESEQPSNEVPQQEVDDGSTITRRIEVPNAKVGVLIGKAGDTIRYLQYNSGAKIQITRDADADRDAPTRPVEIIGTLNSIIKAEKLINAVIAEVADAGGSPSPVARGLATTQAAGDADHIEMQVPNEKVGLIIGRGGETIRGMQTRSGARIQLIPQHLPEGDESKERIVRVTGDKRQIEIAREMIKDVMSQVPISNSLALKSADLDSLFHGVSIALLKHVSGFLDICMKRVGRSTPGEVILSEMCIGSNARLSPLSGGFNQQGNRPRGNTGPPQWGSFGHTVPTASYDFQRRRPYPSQNSHYQPPYGGYPSHQMAPRSNFGSSWEQRPHNFQGPPHSGGYNYYSRHGSVSVLHLASIRGHGPRPTPAPAMGPLSSQSSYNYGQPHGRADYAHPPPYSHAFPQHSYGNGYGEKYENHTPVLHPYGGHGSSQPGYAPPGPQSAYAPQQQYGKPYSYVQSQGPQTYGPPANQPGEVPYQGPTGQSYSPNVPPQQQYPYASGPLQQSYPPCGSAPPSDGYNQPPPVTGQAYSQQGGQSVPGYSQPSAQQATAYAQANTAAGYGQYPPSQQGYSDQAAPNNAAYGYQGTQDSGYGSGPVTTYGAAPSGQVTYAQPTATQATYDQSGGYAAAPGSAPVAYGKTVSPQLGYPQYDSTQMYAAPQ</sequence>
<feature type="compositionally biased region" description="Polar residues" evidence="3">
    <location>
        <begin position="768"/>
        <end position="780"/>
    </location>
</feature>
<dbReference type="InterPro" id="IPR004088">
    <property type="entry name" value="KH_dom_type_1"/>
</dbReference>
<dbReference type="AlphaFoldDB" id="A0A7J9JT33"/>
<dbReference type="GO" id="GO:0003723">
    <property type="term" value="F:RNA binding"/>
    <property type="evidence" value="ECO:0007669"/>
    <property type="project" value="UniProtKB-UniRule"/>
</dbReference>
<dbReference type="SUPFAM" id="SSF54791">
    <property type="entry name" value="Eukaryotic type KH-domain (KH-domain type I)"/>
    <property type="match status" value="2"/>
</dbReference>
<feature type="region of interest" description="Disordered" evidence="3">
    <location>
        <begin position="1"/>
        <end position="64"/>
    </location>
</feature>
<feature type="domain" description="K Homology" evidence="4">
    <location>
        <begin position="225"/>
        <end position="298"/>
    </location>
</feature>
<feature type="compositionally biased region" description="Polar residues" evidence="3">
    <location>
        <begin position="853"/>
        <end position="863"/>
    </location>
</feature>
<feature type="compositionally biased region" description="Basic and acidic residues" evidence="3">
    <location>
        <begin position="169"/>
        <end position="183"/>
    </location>
</feature>
<dbReference type="Proteomes" id="UP000593575">
    <property type="component" value="Unassembled WGS sequence"/>
</dbReference>
<feature type="compositionally biased region" description="Basic and acidic residues" evidence="3">
    <location>
        <begin position="54"/>
        <end position="64"/>
    </location>
</feature>
<organism evidence="5 6">
    <name type="scientific">Gossypium armourianum</name>
    <dbReference type="NCBI Taxonomy" id="34283"/>
    <lineage>
        <taxon>Eukaryota</taxon>
        <taxon>Viridiplantae</taxon>
        <taxon>Streptophyta</taxon>
        <taxon>Embryophyta</taxon>
        <taxon>Tracheophyta</taxon>
        <taxon>Spermatophyta</taxon>
        <taxon>Magnoliopsida</taxon>
        <taxon>eudicotyledons</taxon>
        <taxon>Gunneridae</taxon>
        <taxon>Pentapetalae</taxon>
        <taxon>rosids</taxon>
        <taxon>malvids</taxon>
        <taxon>Malvales</taxon>
        <taxon>Malvaceae</taxon>
        <taxon>Malvoideae</taxon>
        <taxon>Gossypium</taxon>
    </lineage>
</organism>
<feature type="compositionally biased region" description="Low complexity" evidence="3">
    <location>
        <begin position="43"/>
        <end position="53"/>
    </location>
</feature>
<dbReference type="EMBL" id="JABFAE010000009">
    <property type="protein sequence ID" value="MBA0837360.1"/>
    <property type="molecule type" value="Genomic_DNA"/>
</dbReference>
<feature type="compositionally biased region" description="Polar residues" evidence="3">
    <location>
        <begin position="731"/>
        <end position="748"/>
    </location>
</feature>
<feature type="region of interest" description="Disordered" evidence="3">
    <location>
        <begin position="101"/>
        <end position="228"/>
    </location>
</feature>
<name>A0A7J9JT33_9ROSI</name>
<protein>
    <recommendedName>
        <fullName evidence="4">K Homology domain-containing protein</fullName>
    </recommendedName>
</protein>
<evidence type="ECO:0000256" key="1">
    <source>
        <dbReference type="ARBA" id="ARBA00022737"/>
    </source>
</evidence>
<keyword evidence="6" id="KW-1185">Reference proteome</keyword>
<gene>
    <name evidence="5" type="ORF">Goarm_009524</name>
</gene>
<dbReference type="CDD" id="cd00105">
    <property type="entry name" value="KH-I"/>
    <property type="match status" value="1"/>
</dbReference>
<accession>A0A7J9JT33</accession>
<evidence type="ECO:0000313" key="5">
    <source>
        <dbReference type="EMBL" id="MBA0837360.1"/>
    </source>
</evidence>
<evidence type="ECO:0000313" key="6">
    <source>
        <dbReference type="Proteomes" id="UP000593575"/>
    </source>
</evidence>
<comment type="caution">
    <text evidence="5">The sequence shown here is derived from an EMBL/GenBank/DDBJ whole genome shotgun (WGS) entry which is preliminary data.</text>
</comment>
<dbReference type="InterPro" id="IPR036612">
    <property type="entry name" value="KH_dom_type_1_sf"/>
</dbReference>
<dbReference type="Gene3D" id="3.30.1370.10">
    <property type="entry name" value="K Homology domain, type 1"/>
    <property type="match status" value="2"/>
</dbReference>
<dbReference type="SMART" id="SM00322">
    <property type="entry name" value="KH"/>
    <property type="match status" value="2"/>
</dbReference>
<feature type="region of interest" description="Disordered" evidence="3">
    <location>
        <begin position="843"/>
        <end position="863"/>
    </location>
</feature>
<feature type="compositionally biased region" description="Polar residues" evidence="3">
    <location>
        <begin position="648"/>
        <end position="667"/>
    </location>
</feature>